<dbReference type="EMBL" id="CM047738">
    <property type="protein sequence ID" value="KAJ0045060.1"/>
    <property type="molecule type" value="Genomic_DNA"/>
</dbReference>
<evidence type="ECO:0000313" key="1">
    <source>
        <dbReference type="EMBL" id="KAJ0045060.1"/>
    </source>
</evidence>
<accession>A0ACC0Z1T6</accession>
<protein>
    <submittedName>
        <fullName evidence="1">Uncharacterized protein</fullName>
    </submittedName>
</protein>
<proteinExistence type="predicted"/>
<name>A0ACC0Z1T6_9ROSI</name>
<gene>
    <name evidence="1" type="ORF">Pint_05228</name>
</gene>
<reference evidence="2" key="1">
    <citation type="journal article" date="2023" name="G3 (Bethesda)">
        <title>Genome assembly and association tests identify interacting loci associated with vigor, precocity, and sex in interspecific pistachio rootstocks.</title>
        <authorList>
            <person name="Palmer W."/>
            <person name="Jacygrad E."/>
            <person name="Sagayaradj S."/>
            <person name="Cavanaugh K."/>
            <person name="Han R."/>
            <person name="Bertier L."/>
            <person name="Beede B."/>
            <person name="Kafkas S."/>
            <person name="Golino D."/>
            <person name="Preece J."/>
            <person name="Michelmore R."/>
        </authorList>
    </citation>
    <scope>NUCLEOTIDE SEQUENCE [LARGE SCALE GENOMIC DNA]</scope>
</reference>
<sequence>MRQRSVILPLPRAGGFRCSVKPASRCALHSRDHNPIAFARSPWPNSWLGMGGPRRATGARLIR</sequence>
<keyword evidence="2" id="KW-1185">Reference proteome</keyword>
<organism evidence="1 2">
    <name type="scientific">Pistacia integerrima</name>
    <dbReference type="NCBI Taxonomy" id="434235"/>
    <lineage>
        <taxon>Eukaryota</taxon>
        <taxon>Viridiplantae</taxon>
        <taxon>Streptophyta</taxon>
        <taxon>Embryophyta</taxon>
        <taxon>Tracheophyta</taxon>
        <taxon>Spermatophyta</taxon>
        <taxon>Magnoliopsida</taxon>
        <taxon>eudicotyledons</taxon>
        <taxon>Gunneridae</taxon>
        <taxon>Pentapetalae</taxon>
        <taxon>rosids</taxon>
        <taxon>malvids</taxon>
        <taxon>Sapindales</taxon>
        <taxon>Anacardiaceae</taxon>
        <taxon>Pistacia</taxon>
    </lineage>
</organism>
<dbReference type="Proteomes" id="UP001163603">
    <property type="component" value="Chromosome 3"/>
</dbReference>
<comment type="caution">
    <text evidence="1">The sequence shown here is derived from an EMBL/GenBank/DDBJ whole genome shotgun (WGS) entry which is preliminary data.</text>
</comment>
<evidence type="ECO:0000313" key="2">
    <source>
        <dbReference type="Proteomes" id="UP001163603"/>
    </source>
</evidence>